<dbReference type="PANTHER" id="PTHR21664:SF1">
    <property type="entry name" value="NUDC DOMAIN-CONTAINING PROTEIN 1"/>
    <property type="match status" value="1"/>
</dbReference>
<organism evidence="8 9">
    <name type="scientific">Babesia duncani</name>
    <dbReference type="NCBI Taxonomy" id="323732"/>
    <lineage>
        <taxon>Eukaryota</taxon>
        <taxon>Sar</taxon>
        <taxon>Alveolata</taxon>
        <taxon>Apicomplexa</taxon>
        <taxon>Aconoidasida</taxon>
        <taxon>Piroplasmida</taxon>
        <taxon>Babesiidae</taxon>
        <taxon>Babesia</taxon>
    </lineage>
</organism>
<name>A0AAD9PNS5_9APIC</name>
<protein>
    <recommendedName>
        <fullName evidence="3">NudC domain-containing protein 1</fullName>
    </recommendedName>
</protein>
<evidence type="ECO:0000256" key="2">
    <source>
        <dbReference type="ARBA" id="ARBA00004496"/>
    </source>
</evidence>
<gene>
    <name evidence="8" type="ORF">BdWA1_000965</name>
</gene>
<keyword evidence="5" id="KW-0539">Nucleus</keyword>
<comment type="subcellular location">
    <subcellularLocation>
        <location evidence="2">Cytoplasm</location>
    </subcellularLocation>
    <subcellularLocation>
        <location evidence="1">Nucleus</location>
    </subcellularLocation>
</comment>
<dbReference type="PROSITE" id="PS51203">
    <property type="entry name" value="CS"/>
    <property type="match status" value="1"/>
</dbReference>
<evidence type="ECO:0000313" key="9">
    <source>
        <dbReference type="Proteomes" id="UP001214638"/>
    </source>
</evidence>
<dbReference type="RefSeq" id="XP_067804803.1">
    <property type="nucleotide sequence ID" value="XM_067946012.1"/>
</dbReference>
<dbReference type="GeneID" id="94335263"/>
<evidence type="ECO:0000256" key="3">
    <source>
        <dbReference type="ARBA" id="ARBA00018915"/>
    </source>
</evidence>
<dbReference type="CDD" id="cd06467">
    <property type="entry name" value="p23_NUDC_like"/>
    <property type="match status" value="1"/>
</dbReference>
<feature type="region of interest" description="Disordered" evidence="6">
    <location>
        <begin position="514"/>
        <end position="545"/>
    </location>
</feature>
<evidence type="ECO:0000256" key="1">
    <source>
        <dbReference type="ARBA" id="ARBA00004123"/>
    </source>
</evidence>
<dbReference type="InterPro" id="IPR007052">
    <property type="entry name" value="CS_dom"/>
</dbReference>
<evidence type="ECO:0000256" key="5">
    <source>
        <dbReference type="ARBA" id="ARBA00023242"/>
    </source>
</evidence>
<sequence length="895" mass="103239">MEVLTPTKTDSHNVVLSLLLIPVLILGSDFSNAINYKRPLSSRMPRCCDFRSNLKSSQSWLTCFVHPRNRQAPWVSFIVPFTNTSNRLQHLGSGWGAFERYSWKEDDEKLYIISTINRNLTTDDLVIDIKPDSLHVQVKGDKVPIISGQTRGKVDVDETFWILEDKGTFKQIQITLQKGDTTKQTWFGVIVGDGGSVYYDNNNVLMEQQRFNIEPRGVFWSKTFSSLTAQRLDEMFKRWIKRESDALIPFGKPKLDINFYYEPADIGGRLMFGGLDIEVDEFFEVVVEPKGDNCTMVILNSNTTKILSGEYGQEASNKLKFCMSKLLHSFETDLEKLVALWFVAMPINIMCSNAKDGSTTSKYDYAGSNAFIGPNTLEQYEKYHENLKKSMGQPVNQKTTTQQGVFKDNKLGVVIDWDATNDTNENLNAKKKLINELTEAIKHTKQQQPIETVKSLASNLRKHLSLSQVEFDQLLQNASLRVSQETDQLDQRQQETSNMDLSTFPDPVFNYLASEIDTKPPSDKTQAPAENKEAASENVPESQTPNIDTFDAIMEQQEHFLSRKYQRINKYHQSQLRARWKRNVCSNKKYKPRDLLISEDYPTLMKSFLDNMGSKMDEEQRRKLSFLNEFVLSLYKDAEIYTCQDEKKQLAKIKQICDWAKNDFEKINDMVEANKKLYDVNFLTYLRLAISQEMERVRHSIGIETVDFTPDPYKNPWLCILTIIERAVTSLIEADMAEDVYHIGVIVAHENPSVRSYMLEFIIATMPRSDWKAFKNLIVSTANALLRRHDNKQHGDLPQHFKEACIQLKDDIERMIPDWVIDDMLSEDDCKFMYVNNVGQSLTWPILQLRKSPVLQLDLSYLEKKYKGLKDMQLPPNIPKLAQTFADQHTIKQHD</sequence>
<comment type="caution">
    <text evidence="8">The sequence shown here is derived from an EMBL/GenBank/DDBJ whole genome shotgun (WGS) entry which is preliminary data.</text>
</comment>
<dbReference type="InterPro" id="IPR008978">
    <property type="entry name" value="HSP20-like_chaperone"/>
</dbReference>
<keyword evidence="4" id="KW-0963">Cytoplasm</keyword>
<dbReference type="InterPro" id="IPR037895">
    <property type="entry name" value="NUDCD1"/>
</dbReference>
<evidence type="ECO:0000256" key="4">
    <source>
        <dbReference type="ARBA" id="ARBA00022490"/>
    </source>
</evidence>
<dbReference type="GO" id="GO:0005634">
    <property type="term" value="C:nucleus"/>
    <property type="evidence" value="ECO:0007669"/>
    <property type="project" value="UniProtKB-SubCell"/>
</dbReference>
<accession>A0AAD9PNS5</accession>
<dbReference type="EMBL" id="JALLKP010000001">
    <property type="protein sequence ID" value="KAK2197961.1"/>
    <property type="molecule type" value="Genomic_DNA"/>
</dbReference>
<reference evidence="8" key="1">
    <citation type="journal article" date="2023" name="Nat. Microbiol.">
        <title>Babesia duncani multi-omics identifies virulence factors and drug targets.</title>
        <authorList>
            <person name="Singh P."/>
            <person name="Lonardi S."/>
            <person name="Liang Q."/>
            <person name="Vydyam P."/>
            <person name="Khabirova E."/>
            <person name="Fang T."/>
            <person name="Gihaz S."/>
            <person name="Thekkiniath J."/>
            <person name="Munshi M."/>
            <person name="Abel S."/>
            <person name="Ciampossin L."/>
            <person name="Batugedara G."/>
            <person name="Gupta M."/>
            <person name="Lu X.M."/>
            <person name="Lenz T."/>
            <person name="Chakravarty S."/>
            <person name="Cornillot E."/>
            <person name="Hu Y."/>
            <person name="Ma W."/>
            <person name="Gonzalez L.M."/>
            <person name="Sanchez S."/>
            <person name="Estrada K."/>
            <person name="Sanchez-Flores A."/>
            <person name="Montero E."/>
            <person name="Harb O.S."/>
            <person name="Le Roch K.G."/>
            <person name="Mamoun C.B."/>
        </authorList>
    </citation>
    <scope>NUCLEOTIDE SEQUENCE</scope>
    <source>
        <strain evidence="8">WA1</strain>
    </source>
</reference>
<evidence type="ECO:0000259" key="7">
    <source>
        <dbReference type="PROSITE" id="PS51203"/>
    </source>
</evidence>
<proteinExistence type="predicted"/>
<dbReference type="Proteomes" id="UP001214638">
    <property type="component" value="Unassembled WGS sequence"/>
</dbReference>
<dbReference type="Gene3D" id="2.60.40.790">
    <property type="match status" value="1"/>
</dbReference>
<keyword evidence="9" id="KW-1185">Reference proteome</keyword>
<dbReference type="PANTHER" id="PTHR21664">
    <property type="entry name" value="CHRONIC MYELOGENOUS LEUKEMIA TUMOR ANTIGEN 66"/>
    <property type="match status" value="1"/>
</dbReference>
<dbReference type="KEGG" id="bdw:94335263"/>
<dbReference type="Pfam" id="PF04969">
    <property type="entry name" value="CS"/>
    <property type="match status" value="1"/>
</dbReference>
<feature type="domain" description="CS" evidence="7">
    <location>
        <begin position="96"/>
        <end position="190"/>
    </location>
</feature>
<dbReference type="AlphaFoldDB" id="A0AAD9PNS5"/>
<evidence type="ECO:0000256" key="6">
    <source>
        <dbReference type="SAM" id="MobiDB-lite"/>
    </source>
</evidence>
<dbReference type="SUPFAM" id="SSF49764">
    <property type="entry name" value="HSP20-like chaperones"/>
    <property type="match status" value="1"/>
</dbReference>
<evidence type="ECO:0000313" key="8">
    <source>
        <dbReference type="EMBL" id="KAK2197961.1"/>
    </source>
</evidence>
<dbReference type="GO" id="GO:0005737">
    <property type="term" value="C:cytoplasm"/>
    <property type="evidence" value="ECO:0007669"/>
    <property type="project" value="UniProtKB-SubCell"/>
</dbReference>